<dbReference type="GO" id="GO:0009245">
    <property type="term" value="P:lipid A biosynthetic process"/>
    <property type="evidence" value="ECO:0007669"/>
    <property type="project" value="UniProtKB-KW"/>
</dbReference>
<dbReference type="Pfam" id="PF00892">
    <property type="entry name" value="EamA"/>
    <property type="match status" value="1"/>
</dbReference>
<evidence type="ECO:0000259" key="12">
    <source>
        <dbReference type="Pfam" id="PF00892"/>
    </source>
</evidence>
<keyword evidence="6 11" id="KW-0812">Transmembrane</keyword>
<feature type="transmembrane region" description="Helical" evidence="11">
    <location>
        <begin position="149"/>
        <end position="169"/>
    </location>
</feature>
<evidence type="ECO:0000256" key="2">
    <source>
        <dbReference type="ARBA" id="ARBA00022475"/>
    </source>
</evidence>
<dbReference type="GO" id="GO:0022857">
    <property type="term" value="F:transmembrane transporter activity"/>
    <property type="evidence" value="ECO:0007669"/>
    <property type="project" value="InterPro"/>
</dbReference>
<evidence type="ECO:0000256" key="9">
    <source>
        <dbReference type="ARBA" id="ARBA00023098"/>
    </source>
</evidence>
<evidence type="ECO:0000256" key="11">
    <source>
        <dbReference type="SAM" id="Phobius"/>
    </source>
</evidence>
<keyword evidence="4" id="KW-0997">Cell inner membrane</keyword>
<reference evidence="13 14" key="1">
    <citation type="submission" date="2017-09" db="EMBL/GenBank/DDBJ databases">
        <title>Complete genome sequence of Verrucomicrobial strain HZ-65, isolated from freshwater.</title>
        <authorList>
            <person name="Choi A."/>
        </authorList>
    </citation>
    <scope>NUCLEOTIDE SEQUENCE [LARGE SCALE GENOMIC DNA]</scope>
    <source>
        <strain evidence="13 14">HZ-65</strain>
    </source>
</reference>
<comment type="subcellular location">
    <subcellularLocation>
        <location evidence="1">Cell membrane</location>
        <topology evidence="1">Multi-pass membrane protein</topology>
    </subcellularLocation>
</comment>
<dbReference type="RefSeq" id="WP_096055944.1">
    <property type="nucleotide sequence ID" value="NZ_CP023344.1"/>
</dbReference>
<evidence type="ECO:0000256" key="3">
    <source>
        <dbReference type="ARBA" id="ARBA00022516"/>
    </source>
</evidence>
<keyword evidence="8 11" id="KW-1133">Transmembrane helix</keyword>
<protein>
    <submittedName>
        <fullName evidence="13">EamA family transporter</fullName>
    </submittedName>
</protein>
<dbReference type="AlphaFoldDB" id="A0A290QKB5"/>
<evidence type="ECO:0000256" key="6">
    <source>
        <dbReference type="ARBA" id="ARBA00022692"/>
    </source>
</evidence>
<name>A0A290QKB5_9BACT</name>
<keyword evidence="10 11" id="KW-0472">Membrane</keyword>
<dbReference type="OrthoDB" id="157232at2"/>
<proteinExistence type="predicted"/>
<accession>A0A290QKB5</accession>
<keyword evidence="7" id="KW-0448">Lipopolysaccharide biosynthesis</keyword>
<gene>
    <name evidence="13" type="ORF">CMV30_10295</name>
</gene>
<keyword evidence="9" id="KW-0443">Lipid metabolism</keyword>
<dbReference type="SUPFAM" id="SSF103481">
    <property type="entry name" value="Multidrug resistance efflux transporter EmrE"/>
    <property type="match status" value="2"/>
</dbReference>
<evidence type="ECO:0000256" key="8">
    <source>
        <dbReference type="ARBA" id="ARBA00022989"/>
    </source>
</evidence>
<feature type="transmembrane region" description="Helical" evidence="11">
    <location>
        <begin position="92"/>
        <end position="113"/>
    </location>
</feature>
<dbReference type="KEGG" id="vbh:CMV30_10295"/>
<feature type="transmembrane region" description="Helical" evidence="11">
    <location>
        <begin position="32"/>
        <end position="52"/>
    </location>
</feature>
<evidence type="ECO:0000256" key="5">
    <source>
        <dbReference type="ARBA" id="ARBA00022556"/>
    </source>
</evidence>
<feature type="transmembrane region" description="Helical" evidence="11">
    <location>
        <begin position="59"/>
        <end position="80"/>
    </location>
</feature>
<dbReference type="PANTHER" id="PTHR30561:SF9">
    <property type="entry name" value="4-AMINO-4-DEOXY-L-ARABINOSE-PHOSPHOUNDECAPRENOL FLIPPASE SUBUNIT ARNF-RELATED"/>
    <property type="match status" value="1"/>
</dbReference>
<evidence type="ECO:0000256" key="4">
    <source>
        <dbReference type="ARBA" id="ARBA00022519"/>
    </source>
</evidence>
<dbReference type="GO" id="GO:0005886">
    <property type="term" value="C:plasma membrane"/>
    <property type="evidence" value="ECO:0007669"/>
    <property type="project" value="UniProtKB-SubCell"/>
</dbReference>
<dbReference type="Proteomes" id="UP000217265">
    <property type="component" value="Chromosome"/>
</dbReference>
<keyword evidence="2" id="KW-1003">Cell membrane</keyword>
<dbReference type="PANTHER" id="PTHR30561">
    <property type="entry name" value="SMR FAMILY PROTON-DEPENDENT DRUG EFFLUX TRANSPORTER SUGE"/>
    <property type="match status" value="1"/>
</dbReference>
<feature type="transmembrane region" description="Helical" evidence="11">
    <location>
        <begin position="272"/>
        <end position="287"/>
    </location>
</feature>
<dbReference type="InterPro" id="IPR000620">
    <property type="entry name" value="EamA_dom"/>
</dbReference>
<dbReference type="EMBL" id="CP023344">
    <property type="protein sequence ID" value="ATC64312.1"/>
    <property type="molecule type" value="Genomic_DNA"/>
</dbReference>
<evidence type="ECO:0000256" key="1">
    <source>
        <dbReference type="ARBA" id="ARBA00004651"/>
    </source>
</evidence>
<dbReference type="InterPro" id="IPR000390">
    <property type="entry name" value="Small_drug/metabolite_transptr"/>
</dbReference>
<dbReference type="GO" id="GO:0009103">
    <property type="term" value="P:lipopolysaccharide biosynthetic process"/>
    <property type="evidence" value="ECO:0007669"/>
    <property type="project" value="UniProtKB-KW"/>
</dbReference>
<feature type="transmembrane region" description="Helical" evidence="11">
    <location>
        <begin position="241"/>
        <end position="260"/>
    </location>
</feature>
<keyword evidence="14" id="KW-1185">Reference proteome</keyword>
<evidence type="ECO:0000256" key="10">
    <source>
        <dbReference type="ARBA" id="ARBA00023136"/>
    </source>
</evidence>
<dbReference type="InterPro" id="IPR037185">
    <property type="entry name" value="EmrE-like"/>
</dbReference>
<evidence type="ECO:0000313" key="14">
    <source>
        <dbReference type="Proteomes" id="UP000217265"/>
    </source>
</evidence>
<dbReference type="Gene3D" id="1.10.3730.20">
    <property type="match status" value="1"/>
</dbReference>
<feature type="transmembrane region" description="Helical" evidence="11">
    <location>
        <begin position="120"/>
        <end position="137"/>
    </location>
</feature>
<keyword evidence="3" id="KW-0444">Lipid biosynthesis</keyword>
<evidence type="ECO:0000313" key="13">
    <source>
        <dbReference type="EMBL" id="ATC64312.1"/>
    </source>
</evidence>
<feature type="domain" description="EamA" evidence="12">
    <location>
        <begin position="152"/>
        <end position="285"/>
    </location>
</feature>
<feature type="transmembrane region" description="Helical" evidence="11">
    <location>
        <begin position="216"/>
        <end position="235"/>
    </location>
</feature>
<keyword evidence="5" id="KW-0441">Lipid A biosynthesis</keyword>
<evidence type="ECO:0000256" key="7">
    <source>
        <dbReference type="ARBA" id="ARBA00022985"/>
    </source>
</evidence>
<sequence length="288" mass="30703">MSALALVIVLIAAFMHATWNLAAKRAGGGIPFVWLCGTMALVLYLPVTVAYCATHPVALSSTALGVILGGGIAKIAYSLLLQRGYRTGDFSLIYPLARGTGPLLSTIAAIAIFHERPTPLALVGGAVIVASVFYLTGGPQLLHQSRAHLRQAIFYGVACGLVIAIYTVWDQRAVAHLHIPPILYDAGTQIVVTASLTPFALRRRSEIAFEWRTHRWHALTIAVLGSTGYVLILTAMKFTPVSYIAPAREISIVIGAFFGAKILKEGDTRRRLFAASGMALGIIALALG</sequence>
<organism evidence="13 14">
    <name type="scientific">Nibricoccus aquaticus</name>
    <dbReference type="NCBI Taxonomy" id="2576891"/>
    <lineage>
        <taxon>Bacteria</taxon>
        <taxon>Pseudomonadati</taxon>
        <taxon>Verrucomicrobiota</taxon>
        <taxon>Opitutia</taxon>
        <taxon>Opitutales</taxon>
        <taxon>Opitutaceae</taxon>
        <taxon>Nibricoccus</taxon>
    </lineage>
</organism>